<organism evidence="2 3">
    <name type="scientific">Lentinula guzmanii</name>
    <dbReference type="NCBI Taxonomy" id="2804957"/>
    <lineage>
        <taxon>Eukaryota</taxon>
        <taxon>Fungi</taxon>
        <taxon>Dikarya</taxon>
        <taxon>Basidiomycota</taxon>
        <taxon>Agaricomycotina</taxon>
        <taxon>Agaricomycetes</taxon>
        <taxon>Agaricomycetidae</taxon>
        <taxon>Agaricales</taxon>
        <taxon>Marasmiineae</taxon>
        <taxon>Omphalotaceae</taxon>
        <taxon>Lentinula</taxon>
    </lineage>
</organism>
<evidence type="ECO:0000256" key="1">
    <source>
        <dbReference type="SAM" id="SignalP"/>
    </source>
</evidence>
<gene>
    <name evidence="2" type="ORF">DFJ43DRAFT_472640</name>
</gene>
<evidence type="ECO:0008006" key="4">
    <source>
        <dbReference type="Google" id="ProtNLM"/>
    </source>
</evidence>
<dbReference type="Proteomes" id="UP001176059">
    <property type="component" value="Unassembled WGS sequence"/>
</dbReference>
<comment type="caution">
    <text evidence="2">The sequence shown here is derived from an EMBL/GenBank/DDBJ whole genome shotgun (WGS) entry which is preliminary data.</text>
</comment>
<dbReference type="AlphaFoldDB" id="A0AA38JG67"/>
<evidence type="ECO:0000313" key="2">
    <source>
        <dbReference type="EMBL" id="KAJ3729960.1"/>
    </source>
</evidence>
<dbReference type="EMBL" id="JANVFO010000036">
    <property type="protein sequence ID" value="KAJ3729960.1"/>
    <property type="molecule type" value="Genomic_DNA"/>
</dbReference>
<sequence>MVSLSLSLAHLCSLLLLLSTFCMFTITKAMPLTMSNTENTPRRQWRRAGRILQASWCNISLVSLTPFRIIMTRNLCLAVLVSIGALCDDED</sequence>
<proteinExistence type="predicted"/>
<keyword evidence="3" id="KW-1185">Reference proteome</keyword>
<reference evidence="2" key="1">
    <citation type="submission" date="2022-08" db="EMBL/GenBank/DDBJ databases">
        <authorList>
            <consortium name="DOE Joint Genome Institute"/>
            <person name="Min B."/>
            <person name="Sierra-Patev S."/>
            <person name="Naranjo-Ortiz M."/>
            <person name="Looney B."/>
            <person name="Konkel Z."/>
            <person name="Slot J.C."/>
            <person name="Sakamoto Y."/>
            <person name="Steenwyk J.L."/>
            <person name="Rokas A."/>
            <person name="Carro J."/>
            <person name="Camarero S."/>
            <person name="Ferreira P."/>
            <person name="Molpeceres G."/>
            <person name="Ruiz-duenas F.J."/>
            <person name="Serrano A."/>
            <person name="Henrissat B."/>
            <person name="Drula E."/>
            <person name="Hughes K.W."/>
            <person name="Mata J.L."/>
            <person name="Ishikawa N.K."/>
            <person name="Vargas-Isla R."/>
            <person name="Ushijima S."/>
            <person name="Smith C.A."/>
            <person name="Ahrendt S."/>
            <person name="Andreopoulos W."/>
            <person name="He G."/>
            <person name="LaButti K."/>
            <person name="Lipzen A."/>
            <person name="Ng V."/>
            <person name="Riley R."/>
            <person name="Sandor L."/>
            <person name="Barry K."/>
            <person name="Martinez A.T."/>
            <person name="Xiao Y."/>
            <person name="Gibbons J.G."/>
            <person name="Terashima K."/>
            <person name="Hibbett D.S."/>
            <person name="Grigoriev I.V."/>
        </authorList>
    </citation>
    <scope>NUCLEOTIDE SEQUENCE</scope>
    <source>
        <strain evidence="2">ET3784</strain>
    </source>
</reference>
<reference evidence="2" key="2">
    <citation type="journal article" date="2023" name="Proc. Natl. Acad. Sci. U.S.A.">
        <title>A global phylogenomic analysis of the shiitake genus Lentinula.</title>
        <authorList>
            <person name="Sierra-Patev S."/>
            <person name="Min B."/>
            <person name="Naranjo-Ortiz M."/>
            <person name="Looney B."/>
            <person name="Konkel Z."/>
            <person name="Slot J.C."/>
            <person name="Sakamoto Y."/>
            <person name="Steenwyk J.L."/>
            <person name="Rokas A."/>
            <person name="Carro J."/>
            <person name="Camarero S."/>
            <person name="Ferreira P."/>
            <person name="Molpeceres G."/>
            <person name="Ruiz-Duenas F.J."/>
            <person name="Serrano A."/>
            <person name="Henrissat B."/>
            <person name="Drula E."/>
            <person name="Hughes K.W."/>
            <person name="Mata J.L."/>
            <person name="Ishikawa N.K."/>
            <person name="Vargas-Isla R."/>
            <person name="Ushijima S."/>
            <person name="Smith C.A."/>
            <person name="Donoghue J."/>
            <person name="Ahrendt S."/>
            <person name="Andreopoulos W."/>
            <person name="He G."/>
            <person name="LaButti K."/>
            <person name="Lipzen A."/>
            <person name="Ng V."/>
            <person name="Riley R."/>
            <person name="Sandor L."/>
            <person name="Barry K."/>
            <person name="Martinez A.T."/>
            <person name="Xiao Y."/>
            <person name="Gibbons J.G."/>
            <person name="Terashima K."/>
            <person name="Grigoriev I.V."/>
            <person name="Hibbett D."/>
        </authorList>
    </citation>
    <scope>NUCLEOTIDE SEQUENCE</scope>
    <source>
        <strain evidence="2">ET3784</strain>
    </source>
</reference>
<feature type="signal peptide" evidence="1">
    <location>
        <begin position="1"/>
        <end position="29"/>
    </location>
</feature>
<evidence type="ECO:0000313" key="3">
    <source>
        <dbReference type="Proteomes" id="UP001176059"/>
    </source>
</evidence>
<name>A0AA38JG67_9AGAR</name>
<keyword evidence="1" id="KW-0732">Signal</keyword>
<feature type="chain" id="PRO_5041249886" description="Secreted protein" evidence="1">
    <location>
        <begin position="30"/>
        <end position="91"/>
    </location>
</feature>
<accession>A0AA38JG67</accession>
<protein>
    <recommendedName>
        <fullName evidence="4">Secreted protein</fullName>
    </recommendedName>
</protein>